<name>A0A1Y2A3P0_9PLEO</name>
<proteinExistence type="predicted"/>
<dbReference type="AlphaFoldDB" id="A0A1Y2A3P0"/>
<accession>A0A1Y2A3P0</accession>
<feature type="transmembrane region" description="Helical" evidence="1">
    <location>
        <begin position="20"/>
        <end position="42"/>
    </location>
</feature>
<gene>
    <name evidence="2" type="ORF">BCR34DRAFT_597214</name>
</gene>
<keyword evidence="1" id="KW-0472">Membrane</keyword>
<protein>
    <submittedName>
        <fullName evidence="2">Uncharacterized protein</fullName>
    </submittedName>
</protein>
<keyword evidence="3" id="KW-1185">Reference proteome</keyword>
<evidence type="ECO:0000313" key="2">
    <source>
        <dbReference type="EMBL" id="ORY17129.1"/>
    </source>
</evidence>
<dbReference type="Proteomes" id="UP000193144">
    <property type="component" value="Unassembled WGS sequence"/>
</dbReference>
<evidence type="ECO:0000256" key="1">
    <source>
        <dbReference type="SAM" id="Phobius"/>
    </source>
</evidence>
<evidence type="ECO:0000313" key="3">
    <source>
        <dbReference type="Proteomes" id="UP000193144"/>
    </source>
</evidence>
<dbReference type="EMBL" id="MCFA01000014">
    <property type="protein sequence ID" value="ORY17129.1"/>
    <property type="molecule type" value="Genomic_DNA"/>
</dbReference>
<reference evidence="2 3" key="1">
    <citation type="submission" date="2016-07" db="EMBL/GenBank/DDBJ databases">
        <title>Pervasive Adenine N6-methylation of Active Genes in Fungi.</title>
        <authorList>
            <consortium name="DOE Joint Genome Institute"/>
            <person name="Mondo S.J."/>
            <person name="Dannebaum R.O."/>
            <person name="Kuo R.C."/>
            <person name="Labutti K."/>
            <person name="Haridas S."/>
            <person name="Kuo A."/>
            <person name="Salamov A."/>
            <person name="Ahrendt S.R."/>
            <person name="Lipzen A."/>
            <person name="Sullivan W."/>
            <person name="Andreopoulos W.B."/>
            <person name="Clum A."/>
            <person name="Lindquist E."/>
            <person name="Daum C."/>
            <person name="Ramamoorthy G.K."/>
            <person name="Gryganskyi A."/>
            <person name="Culley D."/>
            <person name="Magnuson J.K."/>
            <person name="James T.Y."/>
            <person name="O'Malley M.A."/>
            <person name="Stajich J.E."/>
            <person name="Spatafora J.W."/>
            <person name="Visel A."/>
            <person name="Grigoriev I.V."/>
        </authorList>
    </citation>
    <scope>NUCLEOTIDE SEQUENCE [LARGE SCALE GENOMIC DNA]</scope>
    <source>
        <strain evidence="2 3">CBS 115471</strain>
    </source>
</reference>
<comment type="caution">
    <text evidence="2">The sequence shown here is derived from an EMBL/GenBank/DDBJ whole genome shotgun (WGS) entry which is preliminary data.</text>
</comment>
<organism evidence="2 3">
    <name type="scientific">Clohesyomyces aquaticus</name>
    <dbReference type="NCBI Taxonomy" id="1231657"/>
    <lineage>
        <taxon>Eukaryota</taxon>
        <taxon>Fungi</taxon>
        <taxon>Dikarya</taxon>
        <taxon>Ascomycota</taxon>
        <taxon>Pezizomycotina</taxon>
        <taxon>Dothideomycetes</taxon>
        <taxon>Pleosporomycetidae</taxon>
        <taxon>Pleosporales</taxon>
        <taxon>Lindgomycetaceae</taxon>
        <taxon>Clohesyomyces</taxon>
    </lineage>
</organism>
<keyword evidence="1" id="KW-1133">Transmembrane helix</keyword>
<keyword evidence="1" id="KW-0812">Transmembrane</keyword>
<sequence length="105" mass="10828">MAPLPLTTREYKASKDPTTWLIVVICLGVLLLIILIIAAFWCRGRHKLRAIQRRKGKGYSKVDESQNHDDGTPMIALVAGTAALNASAAAGGGGGGGGGGGCVIL</sequence>